<feature type="compositionally biased region" description="Polar residues" evidence="6">
    <location>
        <begin position="541"/>
        <end position="550"/>
    </location>
</feature>
<sequence>MRGAGRTPESGSTGGEGKMADGSGKLKGLREQMVAAAQAQAEERRNQSSSSQVPVQPALITKTTKPVIDGSALRTDERQRLARERREERDRLNATKETQLLEKEKKAKLQYEKQIEEKLKKLEEQRLKDEQKRAAVEEKRKQKLFEEKERREANVRRTLERSSQLDQRQKRWSWGGGSVADGDLKHGTTGNSSPSPVDIAEKAHFTTDPHNEEKDGSGGKRSTSTTNLKQAESVMHKRLSSSSATLQNPDRGPKKRSSSLSRLSNKTPLNSQPHSPSVSNLEKKGGANQKRSSSLSRLGNKPSTPPHVDNVKKEEKTAQRPPTSPLDGSIISRLLAPTQSSLARSKSAAMLSSDGKDLPEFHLCPRSASATTINTPPSVPKGPLRSRSIDRLKSPQNSSPCTGTPVPSQKSEHEKQSPPSLGKRPPSPALINSRRRSPSPANTAKRAPSPTLESKKVQKNHSSSPVATKQKTSSPSVTNKPVPIPRPSLTPNVLNAAKKSAETETKPKEKTQEILAEPKSLQTSEKENTSGTTKTKDESNCKNSSGSTTAEEAAKMLAEKRRLAREQREREEQERIQRQQEEKVKQEEMAQKAAEEKAKQIEEAKILEEKRKLETEEEQRKAEEERIQKEIELQERLAELQQQKEEAEAKALEEAEKQRQEREKIMQQNMQERLERKKRIEEIMKRTRKTDQMDARNEDRSGLEEDDEIDLIDTNMDAGLNGVYPCEESDELGKTCFMESSALTSTDPLFSDASAPEQNELFINGDKPGSVQKENAQALETVPPNEFSSHVDSDTALSSEAQPPFNEDDKLRVLVNNVNGKSGAWMFEEIFDLEIHSNSTSLSSDSVNMNLCKKSYIEDATSPGAPKLAFEDGKMNVLSTAIESAAEM</sequence>
<dbReference type="Ensembl" id="ENSXETT00000122345">
    <property type="protein sequence ID" value="ENSXETP00000104217"/>
    <property type="gene ID" value="ENSXETG00000019759"/>
</dbReference>
<dbReference type="Xenbase" id="XB-GENE-29099123">
    <property type="gene designation" value="map7d3"/>
</dbReference>
<evidence type="ECO:0000313" key="7">
    <source>
        <dbReference type="Ensembl" id="ENSXETP00000104217"/>
    </source>
</evidence>
<feature type="compositionally biased region" description="Polar residues" evidence="6">
    <location>
        <begin position="265"/>
        <end position="280"/>
    </location>
</feature>
<evidence type="ECO:0000256" key="4">
    <source>
        <dbReference type="ARBA" id="ARBA00023054"/>
    </source>
</evidence>
<comment type="similarity">
    <text evidence="2">Belongs to the MAP7 family.</text>
</comment>
<dbReference type="RefSeq" id="XP_004916995.2">
    <property type="nucleotide sequence ID" value="XM_004916938.4"/>
</dbReference>
<feature type="compositionally biased region" description="Polar residues" evidence="6">
    <location>
        <begin position="786"/>
        <end position="801"/>
    </location>
</feature>
<evidence type="ECO:0000256" key="3">
    <source>
        <dbReference type="ARBA" id="ARBA00022490"/>
    </source>
</evidence>
<feature type="compositionally biased region" description="Polar residues" evidence="6">
    <location>
        <begin position="460"/>
        <end position="479"/>
    </location>
</feature>
<dbReference type="GO" id="GO:0015630">
    <property type="term" value="C:microtubule cytoskeleton"/>
    <property type="evidence" value="ECO:0000318"/>
    <property type="project" value="GO_Central"/>
</dbReference>
<evidence type="ECO:0000256" key="5">
    <source>
        <dbReference type="ARBA" id="ARBA00023212"/>
    </source>
</evidence>
<keyword evidence="5" id="KW-0206">Cytoskeleton</keyword>
<dbReference type="GeneID" id="100488553"/>
<feature type="compositionally biased region" description="Basic and acidic residues" evidence="6">
    <location>
        <begin position="524"/>
        <end position="540"/>
    </location>
</feature>
<dbReference type="InterPro" id="IPR008604">
    <property type="entry name" value="MAP7_fam"/>
</dbReference>
<name>A0A803J8L3_XENTR</name>
<reference evidence="7" key="1">
    <citation type="journal article" date="2010" name="Science">
        <title>The genome of the Western clawed frog Xenopus tropicalis.</title>
        <authorList>
            <person name="Hellsten U."/>
            <person name="Harland R.M."/>
            <person name="Gilchrist M.J."/>
            <person name="Hendrix D."/>
            <person name="Jurka J."/>
            <person name="Kapitonov V."/>
            <person name="Ovcharenko I."/>
            <person name="Putnam N.H."/>
            <person name="Shu S."/>
            <person name="Taher L."/>
            <person name="Blitz I.L."/>
            <person name="Blumberg B."/>
            <person name="Dichmann D.S."/>
            <person name="Dubchak I."/>
            <person name="Amaya E."/>
            <person name="Detter J.C."/>
            <person name="Fletcher R."/>
            <person name="Gerhard D.S."/>
            <person name="Goodstein D."/>
            <person name="Graves T."/>
            <person name="Grigoriev I.V."/>
            <person name="Grimwood J."/>
            <person name="Kawashima T."/>
            <person name="Lindquist E."/>
            <person name="Lucas S.M."/>
            <person name="Mead P.E."/>
            <person name="Mitros T."/>
            <person name="Ogino H."/>
            <person name="Ohta Y."/>
            <person name="Poliakov A.V."/>
            <person name="Pollet N."/>
            <person name="Robert J."/>
            <person name="Salamov A."/>
            <person name="Sater A.K."/>
            <person name="Schmutz J."/>
            <person name="Terry A."/>
            <person name="Vize P.D."/>
            <person name="Warren W.C."/>
            <person name="Wells D."/>
            <person name="Wills A."/>
            <person name="Wilson R.K."/>
            <person name="Zimmerman L.B."/>
            <person name="Zorn A.M."/>
            <person name="Grainger R."/>
            <person name="Grammer T."/>
            <person name="Khokha M.K."/>
            <person name="Richardson P.M."/>
            <person name="Rokhsar D.S."/>
        </authorList>
    </citation>
    <scope>NUCLEOTIDE SEQUENCE [LARGE SCALE GENOMIC DNA]</scope>
    <source>
        <strain evidence="7">Nigerian</strain>
    </source>
</reference>
<feature type="region of interest" description="Disordered" evidence="6">
    <location>
        <begin position="683"/>
        <end position="710"/>
    </location>
</feature>
<dbReference type="PANTHER" id="PTHR15073">
    <property type="entry name" value="MICROTUBULE-ASSOCIATED PROTEIN"/>
    <property type="match status" value="1"/>
</dbReference>
<evidence type="ECO:0000256" key="2">
    <source>
        <dbReference type="ARBA" id="ARBA00007525"/>
    </source>
</evidence>
<organism evidence="7">
    <name type="scientific">Xenopus tropicalis</name>
    <name type="common">Western clawed frog</name>
    <name type="synonym">Silurana tropicalis</name>
    <dbReference type="NCBI Taxonomy" id="8364"/>
    <lineage>
        <taxon>Eukaryota</taxon>
        <taxon>Metazoa</taxon>
        <taxon>Chordata</taxon>
        <taxon>Craniata</taxon>
        <taxon>Vertebrata</taxon>
        <taxon>Euteleostomi</taxon>
        <taxon>Amphibia</taxon>
        <taxon>Batrachia</taxon>
        <taxon>Anura</taxon>
        <taxon>Pipoidea</taxon>
        <taxon>Pipidae</taxon>
        <taxon>Xenopodinae</taxon>
        <taxon>Xenopus</taxon>
        <taxon>Silurana</taxon>
    </lineage>
</organism>
<dbReference type="GO" id="GO:0000226">
    <property type="term" value="P:microtubule cytoskeleton organization"/>
    <property type="evidence" value="ECO:0000318"/>
    <property type="project" value="GO_Central"/>
</dbReference>
<dbReference type="InterPro" id="IPR051483">
    <property type="entry name" value="MAP7_domain-containing"/>
</dbReference>
<keyword evidence="3" id="KW-0963">Cytoplasm</keyword>
<dbReference type="CTD" id="79649"/>
<accession>A0A803J8L3</accession>
<dbReference type="OrthoDB" id="9950536at2759"/>
<feature type="region of interest" description="Disordered" evidence="6">
    <location>
        <begin position="784"/>
        <end position="804"/>
    </location>
</feature>
<dbReference type="AGR" id="Xenbase:XB-GENE-29099123"/>
<feature type="region of interest" description="Disordered" evidence="6">
    <location>
        <begin position="642"/>
        <end position="663"/>
    </location>
</feature>
<feature type="compositionally biased region" description="Basic and acidic residues" evidence="6">
    <location>
        <begin position="199"/>
        <end position="218"/>
    </location>
</feature>
<feature type="compositionally biased region" description="Basic and acidic residues" evidence="6">
    <location>
        <begin position="309"/>
        <end position="318"/>
    </location>
</feature>
<feature type="compositionally biased region" description="Basic and acidic residues" evidence="6">
    <location>
        <begin position="125"/>
        <end position="160"/>
    </location>
</feature>
<reference evidence="9" key="3">
    <citation type="submission" date="2025-04" db="UniProtKB">
        <authorList>
            <consortium name="RefSeq"/>
        </authorList>
    </citation>
    <scope>IDENTIFICATION</scope>
    <source>
        <strain evidence="9">Nigerian</strain>
        <tissue evidence="9">Liver and blood</tissue>
    </source>
</reference>
<dbReference type="GeneTree" id="ENSGT00950000182941"/>
<evidence type="ECO:0000313" key="10">
    <source>
        <dbReference type="Xenbase" id="XB-GENE-29099123"/>
    </source>
</evidence>
<evidence type="ECO:0000256" key="6">
    <source>
        <dbReference type="SAM" id="MobiDB-lite"/>
    </source>
</evidence>
<dbReference type="Pfam" id="PF05672">
    <property type="entry name" value="MAP7"/>
    <property type="match status" value="1"/>
</dbReference>
<protein>
    <submittedName>
        <fullName evidence="7">MAP7 domain containing 3</fullName>
    </submittedName>
    <submittedName>
        <fullName evidence="9">MAP7 domain-containing protein 3 isoform X1</fullName>
    </submittedName>
</protein>
<comment type="subcellular location">
    <subcellularLocation>
        <location evidence="1">Cytoplasm</location>
        <location evidence="1">Cytoskeleton</location>
    </subcellularLocation>
</comment>
<feature type="compositionally biased region" description="Low complexity" evidence="6">
    <location>
        <begin position="47"/>
        <end position="57"/>
    </location>
</feature>
<feature type="compositionally biased region" description="Basic and acidic residues" evidence="6">
    <location>
        <begin position="683"/>
        <end position="703"/>
    </location>
</feature>
<feature type="compositionally biased region" description="Polar residues" evidence="6">
    <location>
        <begin position="394"/>
        <end position="409"/>
    </location>
</feature>
<feature type="region of interest" description="Disordered" evidence="6">
    <location>
        <begin position="125"/>
        <end position="597"/>
    </location>
</feature>
<feature type="region of interest" description="Disordered" evidence="6">
    <location>
        <begin position="1"/>
        <end position="99"/>
    </location>
</feature>
<feature type="compositionally biased region" description="Polar residues" evidence="6">
    <location>
        <begin position="220"/>
        <end position="230"/>
    </location>
</feature>
<evidence type="ECO:0000313" key="9">
    <source>
        <dbReference type="RefSeq" id="XP_004916995.2"/>
    </source>
</evidence>
<feature type="compositionally biased region" description="Basic and acidic residues" evidence="6">
    <location>
        <begin position="552"/>
        <end position="597"/>
    </location>
</feature>
<dbReference type="OMA" id="QIESSAC"/>
<reference evidence="7" key="2">
    <citation type="submission" date="2021-03" db="UniProtKB">
        <authorList>
            <consortium name="Ensembl"/>
        </authorList>
    </citation>
    <scope>IDENTIFICATION</scope>
</reference>
<dbReference type="PANTHER" id="PTHR15073:SF5">
    <property type="entry name" value="MAP7 DOMAIN-CONTAINING PROTEIN 3"/>
    <property type="match status" value="1"/>
</dbReference>
<evidence type="ECO:0000313" key="8">
    <source>
        <dbReference type="Proteomes" id="UP000008143"/>
    </source>
</evidence>
<proteinExistence type="inferred from homology"/>
<keyword evidence="8" id="KW-1185">Reference proteome</keyword>
<dbReference type="AlphaFoldDB" id="A0A803J8L3"/>
<evidence type="ECO:0000256" key="1">
    <source>
        <dbReference type="ARBA" id="ARBA00004245"/>
    </source>
</evidence>
<feature type="compositionally biased region" description="Basic and acidic residues" evidence="6">
    <location>
        <begin position="74"/>
        <end position="99"/>
    </location>
</feature>
<keyword evidence="4" id="KW-0175">Coiled coil</keyword>
<dbReference type="Proteomes" id="UP000008143">
    <property type="component" value="Chromosome 8"/>
</dbReference>
<feature type="compositionally biased region" description="Low complexity" evidence="6">
    <location>
        <begin position="31"/>
        <end position="40"/>
    </location>
</feature>
<gene>
    <name evidence="7 9 10" type="primary">map7d3</name>
</gene>
<dbReference type="Bgee" id="ENSXETG00000019759">
    <property type="expression patterns" value="Expressed in brain and 14 other cell types or tissues"/>
</dbReference>
<feature type="compositionally biased region" description="Basic and acidic residues" evidence="6">
    <location>
        <begin position="499"/>
        <end position="512"/>
    </location>
</feature>